<evidence type="ECO:0000256" key="8">
    <source>
        <dbReference type="ARBA" id="ARBA00038436"/>
    </source>
</evidence>
<comment type="similarity">
    <text evidence="8">Belongs to the TRAP transporter small permease family.</text>
</comment>
<comment type="caution">
    <text evidence="11">The sequence shown here is derived from an EMBL/GenBank/DDBJ whole genome shotgun (WGS) entry which is preliminary data.</text>
</comment>
<proteinExistence type="inferred from homology"/>
<dbReference type="InterPro" id="IPR055348">
    <property type="entry name" value="DctQ"/>
</dbReference>
<gene>
    <name evidence="11" type="ORF">J3U88_22965</name>
</gene>
<keyword evidence="2" id="KW-0813">Transport</keyword>
<evidence type="ECO:0000256" key="1">
    <source>
        <dbReference type="ARBA" id="ARBA00004429"/>
    </source>
</evidence>
<name>A0A8J7Q9T9_9BACT</name>
<evidence type="ECO:0000256" key="4">
    <source>
        <dbReference type="ARBA" id="ARBA00022519"/>
    </source>
</evidence>
<feature type="transmembrane region" description="Helical" evidence="9">
    <location>
        <begin position="97"/>
        <end position="119"/>
    </location>
</feature>
<evidence type="ECO:0000256" key="2">
    <source>
        <dbReference type="ARBA" id="ARBA00022448"/>
    </source>
</evidence>
<dbReference type="EMBL" id="JAFREP010000023">
    <property type="protein sequence ID" value="MBO1321361.1"/>
    <property type="molecule type" value="Genomic_DNA"/>
</dbReference>
<reference evidence="11" key="1">
    <citation type="submission" date="2021-03" db="EMBL/GenBank/DDBJ databases">
        <authorList>
            <person name="Wang G."/>
        </authorList>
    </citation>
    <scope>NUCLEOTIDE SEQUENCE</scope>
    <source>
        <strain evidence="11">KCTC 12899</strain>
    </source>
</reference>
<evidence type="ECO:0000313" key="11">
    <source>
        <dbReference type="EMBL" id="MBO1321361.1"/>
    </source>
</evidence>
<dbReference type="PANTHER" id="PTHR35011">
    <property type="entry name" value="2,3-DIKETO-L-GULONATE TRAP TRANSPORTER SMALL PERMEASE PROTEIN YIAM"/>
    <property type="match status" value="1"/>
</dbReference>
<dbReference type="GO" id="GO:0005886">
    <property type="term" value="C:plasma membrane"/>
    <property type="evidence" value="ECO:0007669"/>
    <property type="project" value="UniProtKB-SubCell"/>
</dbReference>
<keyword evidence="5 9" id="KW-0812">Transmembrane</keyword>
<sequence length="184" mass="20848">MPPLYLRIAARIDRFSDLTGRTLCWLTLLMVVIGAWNAVARKTDRLTGFHLSSNAFIELQWYMFSVIFLLGAAYTLRHGEHVRVDVLYGRLSEKAQAWINVVGTLIFLFPFCALMIWVSMPSVINSWKVWEISNDPGGLPRYPIKTMVPIAFLLLAVQGLSELFKNLAVILGHTGDREREADHG</sequence>
<dbReference type="RefSeq" id="WP_207861335.1">
    <property type="nucleotide sequence ID" value="NZ_JAFREP010000023.1"/>
</dbReference>
<evidence type="ECO:0000256" key="6">
    <source>
        <dbReference type="ARBA" id="ARBA00022989"/>
    </source>
</evidence>
<evidence type="ECO:0000256" key="3">
    <source>
        <dbReference type="ARBA" id="ARBA00022475"/>
    </source>
</evidence>
<evidence type="ECO:0000256" key="5">
    <source>
        <dbReference type="ARBA" id="ARBA00022692"/>
    </source>
</evidence>
<keyword evidence="4" id="KW-0997">Cell inner membrane</keyword>
<keyword evidence="12" id="KW-1185">Reference proteome</keyword>
<protein>
    <submittedName>
        <fullName evidence="11">TRAP transporter small permease subunit</fullName>
    </submittedName>
</protein>
<keyword evidence="6 9" id="KW-1133">Transmembrane helix</keyword>
<comment type="subcellular location">
    <subcellularLocation>
        <location evidence="1">Cell inner membrane</location>
        <topology evidence="1">Multi-pass membrane protein</topology>
    </subcellularLocation>
</comment>
<evidence type="ECO:0000259" key="10">
    <source>
        <dbReference type="Pfam" id="PF04290"/>
    </source>
</evidence>
<keyword evidence="3" id="KW-1003">Cell membrane</keyword>
<accession>A0A8J7Q9T9</accession>
<evidence type="ECO:0000256" key="9">
    <source>
        <dbReference type="SAM" id="Phobius"/>
    </source>
</evidence>
<evidence type="ECO:0000313" key="12">
    <source>
        <dbReference type="Proteomes" id="UP000664417"/>
    </source>
</evidence>
<dbReference type="InterPro" id="IPR007387">
    <property type="entry name" value="TRAP_DctQ"/>
</dbReference>
<evidence type="ECO:0000256" key="7">
    <source>
        <dbReference type="ARBA" id="ARBA00023136"/>
    </source>
</evidence>
<dbReference type="Pfam" id="PF04290">
    <property type="entry name" value="DctQ"/>
    <property type="match status" value="1"/>
</dbReference>
<dbReference type="Proteomes" id="UP000664417">
    <property type="component" value="Unassembled WGS sequence"/>
</dbReference>
<feature type="domain" description="Tripartite ATP-independent periplasmic transporters DctQ component" evidence="10">
    <location>
        <begin position="31"/>
        <end position="167"/>
    </location>
</feature>
<feature type="transmembrane region" description="Helical" evidence="9">
    <location>
        <begin position="20"/>
        <end position="39"/>
    </location>
</feature>
<feature type="transmembrane region" description="Helical" evidence="9">
    <location>
        <begin position="59"/>
        <end position="76"/>
    </location>
</feature>
<dbReference type="PANTHER" id="PTHR35011:SF4">
    <property type="entry name" value="SLL1102 PROTEIN"/>
    <property type="match status" value="1"/>
</dbReference>
<dbReference type="AlphaFoldDB" id="A0A8J7Q9T9"/>
<keyword evidence="7 9" id="KW-0472">Membrane</keyword>
<organism evidence="11 12">
    <name type="scientific">Acanthopleuribacter pedis</name>
    <dbReference type="NCBI Taxonomy" id="442870"/>
    <lineage>
        <taxon>Bacteria</taxon>
        <taxon>Pseudomonadati</taxon>
        <taxon>Acidobacteriota</taxon>
        <taxon>Holophagae</taxon>
        <taxon>Acanthopleuribacterales</taxon>
        <taxon>Acanthopleuribacteraceae</taxon>
        <taxon>Acanthopleuribacter</taxon>
    </lineage>
</organism>